<evidence type="ECO:0000256" key="1">
    <source>
        <dbReference type="SAM" id="MobiDB-lite"/>
    </source>
</evidence>
<feature type="transmembrane region" description="Helical" evidence="2">
    <location>
        <begin position="50"/>
        <end position="74"/>
    </location>
</feature>
<feature type="transmembrane region" description="Helical" evidence="2">
    <location>
        <begin position="94"/>
        <end position="115"/>
    </location>
</feature>
<dbReference type="InterPro" id="IPR045339">
    <property type="entry name" value="DUF6534"/>
</dbReference>
<feature type="domain" description="DUF6534" evidence="3">
    <location>
        <begin position="171"/>
        <end position="259"/>
    </location>
</feature>
<keyword evidence="2" id="KW-0472">Membrane</keyword>
<accession>A0AAD7DSA3</accession>
<dbReference type="PANTHER" id="PTHR40465:SF1">
    <property type="entry name" value="DUF6534 DOMAIN-CONTAINING PROTEIN"/>
    <property type="match status" value="1"/>
</dbReference>
<feature type="region of interest" description="Disordered" evidence="1">
    <location>
        <begin position="292"/>
        <end position="311"/>
    </location>
</feature>
<keyword evidence="2" id="KW-0812">Transmembrane</keyword>
<dbReference type="Pfam" id="PF20152">
    <property type="entry name" value="DUF6534"/>
    <property type="match status" value="1"/>
</dbReference>
<evidence type="ECO:0000256" key="2">
    <source>
        <dbReference type="SAM" id="Phobius"/>
    </source>
</evidence>
<dbReference type="PANTHER" id="PTHR40465">
    <property type="entry name" value="CHROMOSOME 1, WHOLE GENOME SHOTGUN SEQUENCE"/>
    <property type="match status" value="1"/>
</dbReference>
<keyword evidence="5" id="KW-1185">Reference proteome</keyword>
<proteinExistence type="predicted"/>
<evidence type="ECO:0000259" key="3">
    <source>
        <dbReference type="Pfam" id="PF20152"/>
    </source>
</evidence>
<feature type="transmembrane region" description="Helical" evidence="2">
    <location>
        <begin position="12"/>
        <end position="38"/>
    </location>
</feature>
<feature type="compositionally biased region" description="Low complexity" evidence="1">
    <location>
        <begin position="302"/>
        <end position="311"/>
    </location>
</feature>
<feature type="transmembrane region" description="Helical" evidence="2">
    <location>
        <begin position="127"/>
        <end position="149"/>
    </location>
</feature>
<dbReference type="EMBL" id="JARKIE010000027">
    <property type="protein sequence ID" value="KAJ7698008.1"/>
    <property type="molecule type" value="Genomic_DNA"/>
</dbReference>
<organism evidence="4 5">
    <name type="scientific">Mycena rosella</name>
    <name type="common">Pink bonnet</name>
    <name type="synonym">Agaricus rosellus</name>
    <dbReference type="NCBI Taxonomy" id="1033263"/>
    <lineage>
        <taxon>Eukaryota</taxon>
        <taxon>Fungi</taxon>
        <taxon>Dikarya</taxon>
        <taxon>Basidiomycota</taxon>
        <taxon>Agaricomycotina</taxon>
        <taxon>Agaricomycetes</taxon>
        <taxon>Agaricomycetidae</taxon>
        <taxon>Agaricales</taxon>
        <taxon>Marasmiineae</taxon>
        <taxon>Mycenaceae</taxon>
        <taxon>Mycena</taxon>
    </lineage>
</organism>
<reference evidence="4" key="1">
    <citation type="submission" date="2023-03" db="EMBL/GenBank/DDBJ databases">
        <title>Massive genome expansion in bonnet fungi (Mycena s.s.) driven by repeated elements and novel gene families across ecological guilds.</title>
        <authorList>
            <consortium name="Lawrence Berkeley National Laboratory"/>
            <person name="Harder C.B."/>
            <person name="Miyauchi S."/>
            <person name="Viragh M."/>
            <person name="Kuo A."/>
            <person name="Thoen E."/>
            <person name="Andreopoulos B."/>
            <person name="Lu D."/>
            <person name="Skrede I."/>
            <person name="Drula E."/>
            <person name="Henrissat B."/>
            <person name="Morin E."/>
            <person name="Kohler A."/>
            <person name="Barry K."/>
            <person name="LaButti K."/>
            <person name="Morin E."/>
            <person name="Salamov A."/>
            <person name="Lipzen A."/>
            <person name="Mereny Z."/>
            <person name="Hegedus B."/>
            <person name="Baldrian P."/>
            <person name="Stursova M."/>
            <person name="Weitz H."/>
            <person name="Taylor A."/>
            <person name="Grigoriev I.V."/>
            <person name="Nagy L.G."/>
            <person name="Martin F."/>
            <person name="Kauserud H."/>
        </authorList>
    </citation>
    <scope>NUCLEOTIDE SEQUENCE</scope>
    <source>
        <strain evidence="4">CBHHK067</strain>
    </source>
</reference>
<evidence type="ECO:0000313" key="5">
    <source>
        <dbReference type="Proteomes" id="UP001221757"/>
    </source>
</evidence>
<feature type="transmembrane region" description="Helical" evidence="2">
    <location>
        <begin position="164"/>
        <end position="187"/>
    </location>
</feature>
<keyword evidence="2" id="KW-1133">Transmembrane helix</keyword>
<name>A0AAD7DSA3_MYCRO</name>
<gene>
    <name evidence="4" type="ORF">B0H17DRAFT_978399</name>
</gene>
<evidence type="ECO:0000313" key="4">
    <source>
        <dbReference type="EMBL" id="KAJ7698008.1"/>
    </source>
</evidence>
<sequence>MENAPTVDIGRVIGPLFIGSILNWMLMGTLVMQLYTYYQTFSFDQLFLRILVNTLFVLDLAQTFVSTHFAWYFIVTMWGNASDFGVVPWSASMIPILCGIVAGTVQIFYAWRIWVLAPDQRLLKGMAVLIVLLALTQCTSAIVAGALVLRTPTQGELLVIKPEVTTWLSCSFIVDFFITASMTFILTQAKDQSGWGPSETVITALIHRVVQTGAASAVCAAIDLWMFVGYPGTNIHFVPAFILGKVYTNSLMLTLNLRRPLGKNQSSHDEPLTSLGSVRMYETWGTLDSETCPGGTWKKDQAAAQAAESEA</sequence>
<protein>
    <recommendedName>
        <fullName evidence="3">DUF6534 domain-containing protein</fullName>
    </recommendedName>
</protein>
<comment type="caution">
    <text evidence="4">The sequence shown here is derived from an EMBL/GenBank/DDBJ whole genome shotgun (WGS) entry which is preliminary data.</text>
</comment>
<dbReference type="Proteomes" id="UP001221757">
    <property type="component" value="Unassembled WGS sequence"/>
</dbReference>
<dbReference type="AlphaFoldDB" id="A0AAD7DSA3"/>